<reference evidence="1 2" key="1">
    <citation type="journal article" date="2020" name="Cell">
        <title>Large-Scale Comparative Analyses of Tick Genomes Elucidate Their Genetic Diversity and Vector Capacities.</title>
        <authorList>
            <consortium name="Tick Genome and Microbiome Consortium (TIGMIC)"/>
            <person name="Jia N."/>
            <person name="Wang J."/>
            <person name="Shi W."/>
            <person name="Du L."/>
            <person name="Sun Y."/>
            <person name="Zhan W."/>
            <person name="Jiang J.F."/>
            <person name="Wang Q."/>
            <person name="Zhang B."/>
            <person name="Ji P."/>
            <person name="Bell-Sakyi L."/>
            <person name="Cui X.M."/>
            <person name="Yuan T.T."/>
            <person name="Jiang B.G."/>
            <person name="Yang W.F."/>
            <person name="Lam T.T."/>
            <person name="Chang Q.C."/>
            <person name="Ding S.J."/>
            <person name="Wang X.J."/>
            <person name="Zhu J.G."/>
            <person name="Ruan X.D."/>
            <person name="Zhao L."/>
            <person name="Wei J.T."/>
            <person name="Ye R.Z."/>
            <person name="Que T.C."/>
            <person name="Du C.H."/>
            <person name="Zhou Y.H."/>
            <person name="Cheng J.X."/>
            <person name="Dai P.F."/>
            <person name="Guo W.B."/>
            <person name="Han X.H."/>
            <person name="Huang E.J."/>
            <person name="Li L.F."/>
            <person name="Wei W."/>
            <person name="Gao Y.C."/>
            <person name="Liu J.Z."/>
            <person name="Shao H.Z."/>
            <person name="Wang X."/>
            <person name="Wang C.C."/>
            <person name="Yang T.C."/>
            <person name="Huo Q.B."/>
            <person name="Li W."/>
            <person name="Chen H.Y."/>
            <person name="Chen S.E."/>
            <person name="Zhou L.G."/>
            <person name="Ni X.B."/>
            <person name="Tian J.H."/>
            <person name="Sheng Y."/>
            <person name="Liu T."/>
            <person name="Pan Y.S."/>
            <person name="Xia L.Y."/>
            <person name="Li J."/>
            <person name="Zhao F."/>
            <person name="Cao W.C."/>
        </authorList>
    </citation>
    <scope>NUCLEOTIDE SEQUENCE [LARGE SCALE GENOMIC DNA]</scope>
    <source>
        <strain evidence="1">Iper-2018</strain>
    </source>
</reference>
<name>A0AC60PSD0_IXOPE</name>
<keyword evidence="2" id="KW-1185">Reference proteome</keyword>
<organism evidence="1 2">
    <name type="scientific">Ixodes persulcatus</name>
    <name type="common">Taiga tick</name>
    <dbReference type="NCBI Taxonomy" id="34615"/>
    <lineage>
        <taxon>Eukaryota</taxon>
        <taxon>Metazoa</taxon>
        <taxon>Ecdysozoa</taxon>
        <taxon>Arthropoda</taxon>
        <taxon>Chelicerata</taxon>
        <taxon>Arachnida</taxon>
        <taxon>Acari</taxon>
        <taxon>Parasitiformes</taxon>
        <taxon>Ixodida</taxon>
        <taxon>Ixodoidea</taxon>
        <taxon>Ixodidae</taxon>
        <taxon>Ixodinae</taxon>
        <taxon>Ixodes</taxon>
    </lineage>
</organism>
<evidence type="ECO:0000313" key="1">
    <source>
        <dbReference type="EMBL" id="KAG0423553.1"/>
    </source>
</evidence>
<gene>
    <name evidence="1" type="ORF">HPB47_000678</name>
</gene>
<proteinExistence type="predicted"/>
<evidence type="ECO:0000313" key="2">
    <source>
        <dbReference type="Proteomes" id="UP000805193"/>
    </source>
</evidence>
<comment type="caution">
    <text evidence="1">The sequence shown here is derived from an EMBL/GenBank/DDBJ whole genome shotgun (WGS) entry which is preliminary data.</text>
</comment>
<dbReference type="Proteomes" id="UP000805193">
    <property type="component" value="Unassembled WGS sequence"/>
</dbReference>
<dbReference type="EMBL" id="JABSTQ010010088">
    <property type="protein sequence ID" value="KAG0423553.1"/>
    <property type="molecule type" value="Genomic_DNA"/>
</dbReference>
<accession>A0AC60PSD0</accession>
<sequence>MGRGVGEVAPKRRVYLPLVDSERVPRSEILPPSRILESAPDLRVEFTISSLRAKSAPLGLTSYPSQHSFHQRTLVKFRISPADAEDQASLNPNCTPRRAFNGKIRVITKTQVMNQAARNPYPVPSTENIAAMQSSAPSPLGVDPAEWKMYLEFQQLRETFNAFLQNQEEVAEFMSLKQELKEYMAHKQEIQTFLQSKSGTSSEGEAAANPPEKDDDVGNNMTPMDEDKGNDGEWQPSRRRKNRSSDNAKNTTSHTAPTQTVVLKPTCKAEVYRFTGRDICAAIEKTGVRNKDGFSVHMSEKSNTISITTKNPLITSKLLSIGEIKKNDKTYEVTPYMAMARNQVKGVIYLHGSDNKDTPETLMQDLICRTNKIVAARVIGRSGRTVLITFEGKSIPKYVRFLYGSCPVSSYRPRPVFCFNCHEIGHKSDVCPNKTSRCDKCGHDHSKDSDCELQPKCHNCGGSHVATSNDCPKRRIPPKRRTTHTATPPQENKTNKPAPTKGAPGPRGRSIKKLCETHNLVLLNDKDTPTRISQNPSQADTSPDLTWASKGLRMSWHASPDSMGSDHVPIHIQLHIQTTPRRKTHFVKWDDFRKVIANLTGQDLAQKIQTALEQAMETYNIKDDAPTPDLHLLNLWASRLQALQRYRKKKCSKQLRIKLNLATAKARRYTLELSRHRWRSHCNSFNEKTSLKKVWRTYKCMAGKIKSAGTSGNLALSLGLTEEEVAELAGDIFFPQPATAPPADCYEPTKIEVPSDEDLPLTMGELQAALAKAKANTALGPDRVTIAALCNLPEKDTADLLDWINRIWEEGIISTE</sequence>
<protein>
    <submittedName>
        <fullName evidence="1">Uncharacterized protein</fullName>
    </submittedName>
</protein>